<sequence>MDPTANYSGTPKRRNGPRQTPPFRGVEMPKWATDESAHSSVKYAPSRERGVWVEDHRRPVEEGRSENGKLDERGWFSVGRWCEGMEWMMGEKGKAGEREARNGGGQV</sequence>
<name>A0AAW1LT83_POPJA</name>
<evidence type="ECO:0000313" key="3">
    <source>
        <dbReference type="Proteomes" id="UP001458880"/>
    </source>
</evidence>
<reference evidence="2 3" key="1">
    <citation type="journal article" date="2024" name="BMC Genomics">
        <title>De novo assembly and annotation of Popillia japonica's genome with initial clues to its potential as an invasive pest.</title>
        <authorList>
            <person name="Cucini C."/>
            <person name="Boschi S."/>
            <person name="Funari R."/>
            <person name="Cardaioli E."/>
            <person name="Iannotti N."/>
            <person name="Marturano G."/>
            <person name="Paoli F."/>
            <person name="Bruttini M."/>
            <person name="Carapelli A."/>
            <person name="Frati F."/>
            <person name="Nardi F."/>
        </authorList>
    </citation>
    <scope>NUCLEOTIDE SEQUENCE [LARGE SCALE GENOMIC DNA]</scope>
    <source>
        <strain evidence="2">DMR45628</strain>
    </source>
</reference>
<comment type="caution">
    <text evidence="2">The sequence shown here is derived from an EMBL/GenBank/DDBJ whole genome shotgun (WGS) entry which is preliminary data.</text>
</comment>
<evidence type="ECO:0000256" key="1">
    <source>
        <dbReference type="SAM" id="MobiDB-lite"/>
    </source>
</evidence>
<organism evidence="2 3">
    <name type="scientific">Popillia japonica</name>
    <name type="common">Japanese beetle</name>
    <dbReference type="NCBI Taxonomy" id="7064"/>
    <lineage>
        <taxon>Eukaryota</taxon>
        <taxon>Metazoa</taxon>
        <taxon>Ecdysozoa</taxon>
        <taxon>Arthropoda</taxon>
        <taxon>Hexapoda</taxon>
        <taxon>Insecta</taxon>
        <taxon>Pterygota</taxon>
        <taxon>Neoptera</taxon>
        <taxon>Endopterygota</taxon>
        <taxon>Coleoptera</taxon>
        <taxon>Polyphaga</taxon>
        <taxon>Scarabaeiformia</taxon>
        <taxon>Scarabaeidae</taxon>
        <taxon>Rutelinae</taxon>
        <taxon>Popillia</taxon>
    </lineage>
</organism>
<gene>
    <name evidence="2" type="ORF">QE152_g10928</name>
</gene>
<dbReference type="AlphaFoldDB" id="A0AAW1LT83"/>
<accession>A0AAW1LT83</accession>
<protein>
    <submittedName>
        <fullName evidence="2">Uncharacterized protein</fullName>
    </submittedName>
</protein>
<proteinExistence type="predicted"/>
<keyword evidence="3" id="KW-1185">Reference proteome</keyword>
<dbReference type="EMBL" id="JASPKY010000103">
    <property type="protein sequence ID" value="KAK9737186.1"/>
    <property type="molecule type" value="Genomic_DNA"/>
</dbReference>
<evidence type="ECO:0000313" key="2">
    <source>
        <dbReference type="EMBL" id="KAK9737186.1"/>
    </source>
</evidence>
<feature type="region of interest" description="Disordered" evidence="1">
    <location>
        <begin position="1"/>
        <end position="50"/>
    </location>
</feature>
<dbReference type="Proteomes" id="UP001458880">
    <property type="component" value="Unassembled WGS sequence"/>
</dbReference>